<feature type="region of interest" description="Disordered" evidence="1">
    <location>
        <begin position="198"/>
        <end position="217"/>
    </location>
</feature>
<gene>
    <name evidence="3" type="ORF">mRhiFer1_008320</name>
</gene>
<evidence type="ECO:0000313" key="3">
    <source>
        <dbReference type="EMBL" id="KAF6327629.1"/>
    </source>
</evidence>
<comment type="caution">
    <text evidence="3">The sequence shown here is derived from an EMBL/GenBank/DDBJ whole genome shotgun (WGS) entry which is preliminary data.</text>
</comment>
<evidence type="ECO:0000313" key="4">
    <source>
        <dbReference type="Proteomes" id="UP000585614"/>
    </source>
</evidence>
<feature type="signal peptide" evidence="2">
    <location>
        <begin position="1"/>
        <end position="22"/>
    </location>
</feature>
<dbReference type="Proteomes" id="UP000585614">
    <property type="component" value="Unassembled WGS sequence"/>
</dbReference>
<name>A0A7J7VR67_RHIFE</name>
<reference evidence="3 4" key="1">
    <citation type="journal article" date="2020" name="Nature">
        <title>Six reference-quality genomes reveal evolution of bat adaptations.</title>
        <authorList>
            <person name="Jebb D."/>
            <person name="Huang Z."/>
            <person name="Pippel M."/>
            <person name="Hughes G.M."/>
            <person name="Lavrichenko K."/>
            <person name="Devanna P."/>
            <person name="Winkler S."/>
            <person name="Jermiin L.S."/>
            <person name="Skirmuntt E.C."/>
            <person name="Katzourakis A."/>
            <person name="Burkitt-Gray L."/>
            <person name="Ray D.A."/>
            <person name="Sullivan K.A.M."/>
            <person name="Roscito J.G."/>
            <person name="Kirilenko B.M."/>
            <person name="Davalos L.M."/>
            <person name="Corthals A.P."/>
            <person name="Power M.L."/>
            <person name="Jones G."/>
            <person name="Ransome R.D."/>
            <person name="Dechmann D.K.N."/>
            <person name="Locatelli A.G."/>
            <person name="Puechmaille S.J."/>
            <person name="Fedrigo O."/>
            <person name="Jarvis E.D."/>
            <person name="Hiller M."/>
            <person name="Vernes S.C."/>
            <person name="Myers E.W."/>
            <person name="Teeling E.C."/>
        </authorList>
    </citation>
    <scope>NUCLEOTIDE SEQUENCE [LARGE SCALE GENOMIC DNA]</scope>
    <source>
        <strain evidence="3">MRhiFer1</strain>
        <tissue evidence="3">Lung</tissue>
    </source>
</reference>
<evidence type="ECO:0000256" key="1">
    <source>
        <dbReference type="SAM" id="MobiDB-lite"/>
    </source>
</evidence>
<feature type="chain" id="PRO_5029557940" evidence="2">
    <location>
        <begin position="23"/>
        <end position="217"/>
    </location>
</feature>
<organism evidence="3 4">
    <name type="scientific">Rhinolophus ferrumequinum</name>
    <name type="common">Greater horseshoe bat</name>
    <dbReference type="NCBI Taxonomy" id="59479"/>
    <lineage>
        <taxon>Eukaryota</taxon>
        <taxon>Metazoa</taxon>
        <taxon>Chordata</taxon>
        <taxon>Craniata</taxon>
        <taxon>Vertebrata</taxon>
        <taxon>Euteleostomi</taxon>
        <taxon>Mammalia</taxon>
        <taxon>Eutheria</taxon>
        <taxon>Laurasiatheria</taxon>
        <taxon>Chiroptera</taxon>
        <taxon>Yinpterochiroptera</taxon>
        <taxon>Rhinolophoidea</taxon>
        <taxon>Rhinolophidae</taxon>
        <taxon>Rhinolophinae</taxon>
        <taxon>Rhinolophus</taxon>
    </lineage>
</organism>
<dbReference type="EMBL" id="JACAGC010000012">
    <property type="protein sequence ID" value="KAF6327629.1"/>
    <property type="molecule type" value="Genomic_DNA"/>
</dbReference>
<protein>
    <submittedName>
        <fullName evidence="3">Uncharacterized protein</fullName>
    </submittedName>
</protein>
<dbReference type="AlphaFoldDB" id="A0A7J7VR67"/>
<sequence length="217" mass="22683">MATTGRGVWAQMTLLSLPAVLPGPSWTPELSFWPRTSPHSEKASGLRSLPDCVGPGLSLESLPLLCKSQQPVLPAIPALGAETLGLSSRFALSLVSTLHFSRRPDLLLINPQATDPRPEDALHESGSASGGLRSSCWLERSATPKLTLLALAGLLAALSLHCKPPDLVGMGGGVPFSQVTWKAGLLEAPVVTFPLRPLAQGVQDSPPNPSPGSDLGR</sequence>
<keyword evidence="2" id="KW-0732">Signal</keyword>
<proteinExistence type="predicted"/>
<accession>A0A7J7VR67</accession>
<evidence type="ECO:0000256" key="2">
    <source>
        <dbReference type="SAM" id="SignalP"/>
    </source>
</evidence>